<proteinExistence type="predicted"/>
<reference evidence="1 2" key="1">
    <citation type="submission" date="2016-01" db="EMBL/GenBank/DDBJ databases">
        <title>Whole genome sequence and analysis of Micromonospora rosaria DSM 803, which can produce antibacterial substance rosamicin.</title>
        <authorList>
            <person name="Yang H."/>
            <person name="He X."/>
            <person name="Zhu D."/>
        </authorList>
    </citation>
    <scope>NUCLEOTIDE SEQUENCE [LARGE SCALE GENOMIC DNA]</scope>
    <source>
        <strain evidence="1 2">DSM 803</strain>
    </source>
</reference>
<dbReference type="Proteomes" id="UP000070620">
    <property type="component" value="Unassembled WGS sequence"/>
</dbReference>
<dbReference type="OrthoDB" id="4549550at2"/>
<evidence type="ECO:0000313" key="1">
    <source>
        <dbReference type="EMBL" id="KXK58944.1"/>
    </source>
</evidence>
<name>A0A136PKQ3_9ACTN</name>
<evidence type="ECO:0000313" key="2">
    <source>
        <dbReference type="Proteomes" id="UP000070620"/>
    </source>
</evidence>
<dbReference type="AlphaFoldDB" id="A0A136PKQ3"/>
<sequence>MPQGYGPAAPPRRSLSEEGVGWIAAHGGAGTTTLARLFGGVDLGCRWPDAALAEPATVMLVARTNAEGMRAMSRALNALREGRHPPGMRLTGLVLLADAPGRLPLALSRRIRVLRSVAPVHRVPWIPSWRLGQQPAKTPNALLRLATAAGLRLDAKGDGRDRRP</sequence>
<organism evidence="1 2">
    <name type="scientific">Micromonospora rosaria</name>
    <dbReference type="NCBI Taxonomy" id="47874"/>
    <lineage>
        <taxon>Bacteria</taxon>
        <taxon>Bacillati</taxon>
        <taxon>Actinomycetota</taxon>
        <taxon>Actinomycetes</taxon>
        <taxon>Micromonosporales</taxon>
        <taxon>Micromonosporaceae</taxon>
        <taxon>Micromonospora</taxon>
    </lineage>
</organism>
<dbReference type="EMBL" id="LRQV01000143">
    <property type="protein sequence ID" value="KXK58944.1"/>
    <property type="molecule type" value="Genomic_DNA"/>
</dbReference>
<dbReference type="InterPro" id="IPR046609">
    <property type="entry name" value="DUF6668"/>
</dbReference>
<accession>A0A136PKQ3</accession>
<keyword evidence="2" id="KW-1185">Reference proteome</keyword>
<protein>
    <submittedName>
        <fullName evidence="1">Uncharacterized protein</fullName>
    </submittedName>
</protein>
<gene>
    <name evidence="1" type="ORF">AWW66_26985</name>
</gene>
<comment type="caution">
    <text evidence="1">The sequence shown here is derived from an EMBL/GenBank/DDBJ whole genome shotgun (WGS) entry which is preliminary data.</text>
</comment>
<dbReference type="Pfam" id="PF20373">
    <property type="entry name" value="DUF6668"/>
    <property type="match status" value="1"/>
</dbReference>